<evidence type="ECO:0000313" key="6">
    <source>
        <dbReference type="EMBL" id="CAG8501388.1"/>
    </source>
</evidence>
<proteinExistence type="predicted"/>
<dbReference type="OrthoDB" id="6247875at2759"/>
<dbReference type="GO" id="GO:0000978">
    <property type="term" value="F:RNA polymerase II cis-regulatory region sequence-specific DNA binding"/>
    <property type="evidence" value="ECO:0007669"/>
    <property type="project" value="TreeGrafter"/>
</dbReference>
<dbReference type="GO" id="GO:0030154">
    <property type="term" value="P:cell differentiation"/>
    <property type="evidence" value="ECO:0007669"/>
    <property type="project" value="TreeGrafter"/>
</dbReference>
<dbReference type="Gene3D" id="1.10.30.10">
    <property type="entry name" value="High mobility group box domain"/>
    <property type="match status" value="1"/>
</dbReference>
<comment type="caution">
    <text evidence="6">The sequence shown here is derived from an EMBL/GenBank/DDBJ whole genome shotgun (WGS) entry which is preliminary data.</text>
</comment>
<dbReference type="Pfam" id="PF00505">
    <property type="entry name" value="HMG_box"/>
    <property type="match status" value="1"/>
</dbReference>
<dbReference type="InterPro" id="IPR009071">
    <property type="entry name" value="HMG_box_dom"/>
</dbReference>
<feature type="domain" description="HMG box" evidence="5">
    <location>
        <begin position="77"/>
        <end position="147"/>
    </location>
</feature>
<evidence type="ECO:0000313" key="7">
    <source>
        <dbReference type="Proteomes" id="UP000789739"/>
    </source>
</evidence>
<dbReference type="PROSITE" id="PS50118">
    <property type="entry name" value="HMG_BOX_2"/>
    <property type="match status" value="1"/>
</dbReference>
<dbReference type="EMBL" id="CAJVPI010000210">
    <property type="protein sequence ID" value="CAG8501388.1"/>
    <property type="molecule type" value="Genomic_DNA"/>
</dbReference>
<feature type="region of interest" description="Disordered" evidence="4">
    <location>
        <begin position="180"/>
        <end position="204"/>
    </location>
</feature>
<keyword evidence="7" id="KW-1185">Reference proteome</keyword>
<evidence type="ECO:0000256" key="2">
    <source>
        <dbReference type="ARBA" id="ARBA00023163"/>
    </source>
</evidence>
<evidence type="ECO:0000256" key="4">
    <source>
        <dbReference type="SAM" id="MobiDB-lite"/>
    </source>
</evidence>
<dbReference type="CDD" id="cd01389">
    <property type="entry name" value="HMG-box_ROX1-like"/>
    <property type="match status" value="1"/>
</dbReference>
<evidence type="ECO:0000256" key="1">
    <source>
        <dbReference type="ARBA" id="ARBA00023125"/>
    </source>
</evidence>
<dbReference type="InterPro" id="IPR050140">
    <property type="entry name" value="SRY-related_HMG-box_TF-like"/>
</dbReference>
<keyword evidence="1 3" id="KW-0238">DNA-binding</keyword>
<name>A0A9N8ZN35_9GLOM</name>
<accession>A0A9N8ZN35</accession>
<keyword evidence="3" id="KW-0539">Nucleus</keyword>
<dbReference type="GO" id="GO:0005634">
    <property type="term" value="C:nucleus"/>
    <property type="evidence" value="ECO:0007669"/>
    <property type="project" value="UniProtKB-UniRule"/>
</dbReference>
<feature type="region of interest" description="Disordered" evidence="4">
    <location>
        <begin position="1"/>
        <end position="29"/>
    </location>
</feature>
<dbReference type="SMART" id="SM00398">
    <property type="entry name" value="HMG"/>
    <property type="match status" value="1"/>
</dbReference>
<dbReference type="GO" id="GO:0001228">
    <property type="term" value="F:DNA-binding transcription activator activity, RNA polymerase II-specific"/>
    <property type="evidence" value="ECO:0007669"/>
    <property type="project" value="TreeGrafter"/>
</dbReference>
<dbReference type="SUPFAM" id="SSF47095">
    <property type="entry name" value="HMG-box"/>
    <property type="match status" value="1"/>
</dbReference>
<evidence type="ECO:0000256" key="3">
    <source>
        <dbReference type="PROSITE-ProRule" id="PRU00267"/>
    </source>
</evidence>
<sequence>MSHQRKDNRHHPYRSPSVSSTLSNSNRNYARPDGVLLFQADQETEEDRRIQENPPYKLTLTEEALFAPGKRKSVSKIPRPLNRFLLFRRDFEARYRAENQNRQLDAAFLAPMAKDAWKLLSDEGKHYFMLLQKKGARKHREKYPDYKYAPRRTGRKPRKNRFTGKYREANLEHSDTSIVLSPSQSPVDLSPINTTPTDTVPETIPSTQSVPAIYLNYSGLSTPPSLYSQLIFSDSDHFSPDESNSLVNSFVIDEQLSLQISVPYSCSTSPISPTQHFQLPFPFIDEHYAFELYDESAAVPDAYIMYPSDTSSEYDIHN</sequence>
<evidence type="ECO:0000259" key="5">
    <source>
        <dbReference type="PROSITE" id="PS50118"/>
    </source>
</evidence>
<reference evidence="6" key="1">
    <citation type="submission" date="2021-06" db="EMBL/GenBank/DDBJ databases">
        <authorList>
            <person name="Kallberg Y."/>
            <person name="Tangrot J."/>
            <person name="Rosling A."/>
        </authorList>
    </citation>
    <scope>NUCLEOTIDE SEQUENCE</scope>
    <source>
        <strain evidence="6">BR232B</strain>
    </source>
</reference>
<feature type="DNA-binding region" description="HMG box" evidence="3">
    <location>
        <begin position="77"/>
        <end position="147"/>
    </location>
</feature>
<feature type="compositionally biased region" description="Low complexity" evidence="4">
    <location>
        <begin position="15"/>
        <end position="28"/>
    </location>
</feature>
<organism evidence="6 7">
    <name type="scientific">Paraglomus brasilianum</name>
    <dbReference type="NCBI Taxonomy" id="144538"/>
    <lineage>
        <taxon>Eukaryota</taxon>
        <taxon>Fungi</taxon>
        <taxon>Fungi incertae sedis</taxon>
        <taxon>Mucoromycota</taxon>
        <taxon>Glomeromycotina</taxon>
        <taxon>Glomeromycetes</taxon>
        <taxon>Paraglomerales</taxon>
        <taxon>Paraglomeraceae</taxon>
        <taxon>Paraglomus</taxon>
    </lineage>
</organism>
<feature type="compositionally biased region" description="Basic residues" evidence="4">
    <location>
        <begin position="1"/>
        <end position="13"/>
    </location>
</feature>
<gene>
    <name evidence="6" type="ORF">PBRASI_LOCUS2625</name>
</gene>
<keyword evidence="2" id="KW-0804">Transcription</keyword>
<dbReference type="InterPro" id="IPR036910">
    <property type="entry name" value="HMG_box_dom_sf"/>
</dbReference>
<protein>
    <submittedName>
        <fullName evidence="6">3153_t:CDS:1</fullName>
    </submittedName>
</protein>
<dbReference type="PANTHER" id="PTHR10270">
    <property type="entry name" value="SOX TRANSCRIPTION FACTOR"/>
    <property type="match status" value="1"/>
</dbReference>
<dbReference type="Proteomes" id="UP000789739">
    <property type="component" value="Unassembled WGS sequence"/>
</dbReference>
<dbReference type="AlphaFoldDB" id="A0A9N8ZN35"/>
<dbReference type="PANTHER" id="PTHR10270:SF161">
    <property type="entry name" value="SEX-DETERMINING REGION Y PROTEIN"/>
    <property type="match status" value="1"/>
</dbReference>